<dbReference type="AlphaFoldDB" id="A0A2W4WAC1"/>
<evidence type="ECO:0000313" key="3">
    <source>
        <dbReference type="Proteomes" id="UP000249467"/>
    </source>
</evidence>
<reference evidence="2 3" key="2">
    <citation type="submission" date="2018-06" db="EMBL/GenBank/DDBJ databases">
        <title>Metagenomic assembly of (sub)arctic Cyanobacteria and their associated microbiome from non-axenic cultures.</title>
        <authorList>
            <person name="Baurain D."/>
        </authorList>
    </citation>
    <scope>NUCLEOTIDE SEQUENCE [LARGE SCALE GENOMIC DNA]</scope>
    <source>
        <strain evidence="2">ULC066bin1</strain>
    </source>
</reference>
<organism evidence="2 3">
    <name type="scientific">Pseudanabaena frigida</name>
    <dbReference type="NCBI Taxonomy" id="945775"/>
    <lineage>
        <taxon>Bacteria</taxon>
        <taxon>Bacillati</taxon>
        <taxon>Cyanobacteriota</taxon>
        <taxon>Cyanophyceae</taxon>
        <taxon>Pseudanabaenales</taxon>
        <taxon>Pseudanabaenaceae</taxon>
        <taxon>Pseudanabaena</taxon>
    </lineage>
</organism>
<proteinExistence type="predicted"/>
<name>A0A2W4WAC1_9CYAN</name>
<comment type="caution">
    <text evidence="2">The sequence shown here is derived from an EMBL/GenBank/DDBJ whole genome shotgun (WGS) entry which is preliminary data.</text>
</comment>
<dbReference type="Gene3D" id="3.40.50.1460">
    <property type="match status" value="1"/>
</dbReference>
<dbReference type="InterPro" id="IPR011600">
    <property type="entry name" value="Pept_C14_caspase"/>
</dbReference>
<dbReference type="Proteomes" id="UP000249467">
    <property type="component" value="Unassembled WGS sequence"/>
</dbReference>
<feature type="domain" description="Peptidase C14 caspase" evidence="1">
    <location>
        <begin position="23"/>
        <end position="59"/>
    </location>
</feature>
<dbReference type="EMBL" id="QBML01000021">
    <property type="protein sequence ID" value="PZO38849.1"/>
    <property type="molecule type" value="Genomic_DNA"/>
</dbReference>
<gene>
    <name evidence="2" type="ORF">DCF19_15360</name>
</gene>
<reference evidence="2 3" key="1">
    <citation type="submission" date="2018-04" db="EMBL/GenBank/DDBJ databases">
        <authorList>
            <person name="Go L.Y."/>
            <person name="Mitchell J.A."/>
        </authorList>
    </citation>
    <scope>NUCLEOTIDE SEQUENCE [LARGE SCALE GENOMIC DNA]</scope>
    <source>
        <strain evidence="2">ULC066bin1</strain>
    </source>
</reference>
<dbReference type="GO" id="GO:0004197">
    <property type="term" value="F:cysteine-type endopeptidase activity"/>
    <property type="evidence" value="ECO:0007669"/>
    <property type="project" value="InterPro"/>
</dbReference>
<accession>A0A2W4WAC1</accession>
<evidence type="ECO:0000259" key="1">
    <source>
        <dbReference type="Pfam" id="PF00656"/>
    </source>
</evidence>
<evidence type="ECO:0000313" key="2">
    <source>
        <dbReference type="EMBL" id="PZO38849.1"/>
    </source>
</evidence>
<dbReference type="GO" id="GO:0006508">
    <property type="term" value="P:proteolysis"/>
    <property type="evidence" value="ECO:0007669"/>
    <property type="project" value="InterPro"/>
</dbReference>
<dbReference type="Pfam" id="PF00656">
    <property type="entry name" value="Peptidase_C14"/>
    <property type="match status" value="1"/>
</dbReference>
<protein>
    <recommendedName>
        <fullName evidence="1">Peptidase C14 caspase domain-containing protein</fullName>
    </recommendedName>
</protein>
<sequence>MLTDGTFCAYPNTPDHVRLLQDQEANRKAILDGLEWLKACADRDKDATIVIYYSGHGTYDLSSNAYYLL</sequence>